<gene>
    <name evidence="1" type="ORF">GL58_07225</name>
</gene>
<protein>
    <submittedName>
        <fullName evidence="1">Uncharacterized protein</fullName>
    </submittedName>
</protein>
<dbReference type="PATRIC" id="fig|285.49.peg.1491"/>
<dbReference type="Proteomes" id="UP000037442">
    <property type="component" value="Unassembled WGS sequence"/>
</dbReference>
<reference evidence="2" key="1">
    <citation type="submission" date="2014-06" db="EMBL/GenBank/DDBJ databases">
        <title>Draft genome sequence of C. testosteroni WDL7.</title>
        <authorList>
            <person name="Wu Y."/>
            <person name="Seshan H."/>
            <person name="Arumugam K."/>
        </authorList>
    </citation>
    <scope>NUCLEOTIDE SEQUENCE [LARGE SCALE GENOMIC DNA]</scope>
    <source>
        <strain evidence="2">WDL7</strain>
    </source>
</reference>
<name>A0A0L7MK25_COMTE</name>
<evidence type="ECO:0000313" key="2">
    <source>
        <dbReference type="Proteomes" id="UP000037442"/>
    </source>
</evidence>
<dbReference type="AlphaFoldDB" id="A0A0L7MK25"/>
<evidence type="ECO:0000313" key="1">
    <source>
        <dbReference type="EMBL" id="KOC22252.1"/>
    </source>
</evidence>
<organism evidence="1 2">
    <name type="scientific">Comamonas testosteroni</name>
    <name type="common">Pseudomonas testosteroni</name>
    <dbReference type="NCBI Taxonomy" id="285"/>
    <lineage>
        <taxon>Bacteria</taxon>
        <taxon>Pseudomonadati</taxon>
        <taxon>Pseudomonadota</taxon>
        <taxon>Betaproteobacteria</taxon>
        <taxon>Burkholderiales</taxon>
        <taxon>Comamonadaceae</taxon>
        <taxon>Comamonas</taxon>
    </lineage>
</organism>
<comment type="caution">
    <text evidence="1">The sequence shown here is derived from an EMBL/GenBank/DDBJ whole genome shotgun (WGS) entry which is preliminary data.</text>
</comment>
<dbReference type="EMBL" id="JNVD01000017">
    <property type="protein sequence ID" value="KOC22252.1"/>
    <property type="molecule type" value="Genomic_DNA"/>
</dbReference>
<proteinExistence type="predicted"/>
<accession>A0A0L7MK25</accession>
<sequence length="175" mass="20260">MKIAEKFNMSQEKFNACDTAIKIISIAGLILSGIFALNQYQDSKEKDYKKSFYDKQLNVIESLYQVMYEMDTYTTKKEKDKALKKFWMIYHVSGRTFLSPKLYEKLNIMPIDYVTACIAKISKPKYIEDCDGFSSSVVMADFGKAARNELSIMWKQDLVKIGSEDPWLPSHLQNN</sequence>